<dbReference type="InterPro" id="IPR000595">
    <property type="entry name" value="cNMP-bd_dom"/>
</dbReference>
<dbReference type="OrthoDB" id="9815457at2"/>
<dbReference type="Proteomes" id="UP000055611">
    <property type="component" value="Chromosome"/>
</dbReference>
<name>A0A126QRG1_9BACT</name>
<dbReference type="SMART" id="SM00419">
    <property type="entry name" value="HTH_CRP"/>
    <property type="match status" value="1"/>
</dbReference>
<evidence type="ECO:0000313" key="7">
    <source>
        <dbReference type="EMBL" id="TDT90865.1"/>
    </source>
</evidence>
<dbReference type="Pfam" id="PF13545">
    <property type="entry name" value="HTH_Crp_2"/>
    <property type="match status" value="1"/>
</dbReference>
<feature type="domain" description="HTH crp-type" evidence="5">
    <location>
        <begin position="146"/>
        <end position="217"/>
    </location>
</feature>
<proteinExistence type="predicted"/>
<dbReference type="SUPFAM" id="SSF46785">
    <property type="entry name" value="Winged helix' DNA-binding domain"/>
    <property type="match status" value="1"/>
</dbReference>
<dbReference type="InterPro" id="IPR012318">
    <property type="entry name" value="HTH_CRP"/>
</dbReference>
<dbReference type="CDD" id="cd00038">
    <property type="entry name" value="CAP_ED"/>
    <property type="match status" value="1"/>
</dbReference>
<dbReference type="SUPFAM" id="SSF51206">
    <property type="entry name" value="cAMP-binding domain-like"/>
    <property type="match status" value="1"/>
</dbReference>
<dbReference type="GO" id="GO:0003677">
    <property type="term" value="F:DNA binding"/>
    <property type="evidence" value="ECO:0007669"/>
    <property type="project" value="UniProtKB-KW"/>
</dbReference>
<gene>
    <name evidence="6" type="ORF">AWY79_16320</name>
    <name evidence="7" type="ORF">EDC59_102298</name>
</gene>
<dbReference type="Gene3D" id="1.10.10.10">
    <property type="entry name" value="Winged helix-like DNA-binding domain superfamily/Winged helix DNA-binding domain"/>
    <property type="match status" value="1"/>
</dbReference>
<dbReference type="PROSITE" id="PS50042">
    <property type="entry name" value="CNMP_BINDING_3"/>
    <property type="match status" value="1"/>
</dbReference>
<evidence type="ECO:0000256" key="3">
    <source>
        <dbReference type="ARBA" id="ARBA00023163"/>
    </source>
</evidence>
<dbReference type="KEGG" id="dej:AWY79_16320"/>
<dbReference type="PRINTS" id="PR00034">
    <property type="entry name" value="HTHCRP"/>
</dbReference>
<evidence type="ECO:0000256" key="1">
    <source>
        <dbReference type="ARBA" id="ARBA00023015"/>
    </source>
</evidence>
<keyword evidence="1" id="KW-0805">Transcription regulation</keyword>
<dbReference type="PROSITE" id="PS51063">
    <property type="entry name" value="HTH_CRP_2"/>
    <property type="match status" value="1"/>
</dbReference>
<evidence type="ECO:0000259" key="5">
    <source>
        <dbReference type="PROSITE" id="PS51063"/>
    </source>
</evidence>
<reference evidence="6 8" key="1">
    <citation type="journal article" date="2016" name="Front. Microbiol.">
        <title>Genome Sequence of the Piezophilic, Mesophilic Sulfate-Reducing Bacterium Desulfovibrio indicus J2T.</title>
        <authorList>
            <person name="Cao J."/>
            <person name="Maignien L."/>
            <person name="Shao Z."/>
            <person name="Alain K."/>
            <person name="Jebbar M."/>
        </authorList>
    </citation>
    <scope>NUCLEOTIDE SEQUENCE [LARGE SCALE GENOMIC DNA]</scope>
    <source>
        <strain evidence="6 8">J2</strain>
    </source>
</reference>
<dbReference type="PANTHER" id="PTHR24567:SF26">
    <property type="entry name" value="REGULATORY PROTEIN YEIL"/>
    <property type="match status" value="1"/>
</dbReference>
<dbReference type="GO" id="GO:0005829">
    <property type="term" value="C:cytosol"/>
    <property type="evidence" value="ECO:0007669"/>
    <property type="project" value="TreeGrafter"/>
</dbReference>
<organism evidence="7 9">
    <name type="scientific">Pseudodesulfovibrio indicus</name>
    <dbReference type="NCBI Taxonomy" id="1716143"/>
    <lineage>
        <taxon>Bacteria</taxon>
        <taxon>Pseudomonadati</taxon>
        <taxon>Thermodesulfobacteriota</taxon>
        <taxon>Desulfovibrionia</taxon>
        <taxon>Desulfovibrionales</taxon>
        <taxon>Desulfovibrionaceae</taxon>
    </lineage>
</organism>
<feature type="domain" description="Cyclic nucleotide-binding" evidence="4">
    <location>
        <begin position="12"/>
        <end position="114"/>
    </location>
</feature>
<dbReference type="Proteomes" id="UP000295506">
    <property type="component" value="Unassembled WGS sequence"/>
</dbReference>
<evidence type="ECO:0000313" key="6">
    <source>
        <dbReference type="EMBL" id="AMK12554.1"/>
    </source>
</evidence>
<keyword evidence="2" id="KW-0238">DNA-binding</keyword>
<dbReference type="SMART" id="SM00100">
    <property type="entry name" value="cNMP"/>
    <property type="match status" value="1"/>
</dbReference>
<dbReference type="RefSeq" id="WP_066806248.1">
    <property type="nucleotide sequence ID" value="NZ_CP014206.1"/>
</dbReference>
<dbReference type="InterPro" id="IPR014710">
    <property type="entry name" value="RmlC-like_jellyroll"/>
</dbReference>
<accession>A0A126QRG1</accession>
<dbReference type="PROSITE" id="PS00042">
    <property type="entry name" value="HTH_CRP_1"/>
    <property type="match status" value="1"/>
</dbReference>
<dbReference type="InterPro" id="IPR018335">
    <property type="entry name" value="Tscrpt_reg_HTH_Crp-type_CS"/>
</dbReference>
<dbReference type="InterPro" id="IPR036388">
    <property type="entry name" value="WH-like_DNA-bd_sf"/>
</dbReference>
<dbReference type="Pfam" id="PF00027">
    <property type="entry name" value="cNMP_binding"/>
    <property type="match status" value="1"/>
</dbReference>
<dbReference type="EMBL" id="SOBK01000002">
    <property type="protein sequence ID" value="TDT90865.1"/>
    <property type="molecule type" value="Genomic_DNA"/>
</dbReference>
<keyword evidence="3" id="KW-0804">Transcription</keyword>
<dbReference type="EMBL" id="CP014206">
    <property type="protein sequence ID" value="AMK12554.1"/>
    <property type="molecule type" value="Genomic_DNA"/>
</dbReference>
<dbReference type="InterPro" id="IPR018490">
    <property type="entry name" value="cNMP-bd_dom_sf"/>
</dbReference>
<dbReference type="InterPro" id="IPR036390">
    <property type="entry name" value="WH_DNA-bd_sf"/>
</dbReference>
<dbReference type="PANTHER" id="PTHR24567">
    <property type="entry name" value="CRP FAMILY TRANSCRIPTIONAL REGULATORY PROTEIN"/>
    <property type="match status" value="1"/>
</dbReference>
<dbReference type="GO" id="GO:0003700">
    <property type="term" value="F:DNA-binding transcription factor activity"/>
    <property type="evidence" value="ECO:0007669"/>
    <property type="project" value="InterPro"/>
</dbReference>
<evidence type="ECO:0000313" key="8">
    <source>
        <dbReference type="Proteomes" id="UP000055611"/>
    </source>
</evidence>
<evidence type="ECO:0000313" key="9">
    <source>
        <dbReference type="Proteomes" id="UP000295506"/>
    </source>
</evidence>
<evidence type="ECO:0000256" key="2">
    <source>
        <dbReference type="ARBA" id="ARBA00023125"/>
    </source>
</evidence>
<dbReference type="InterPro" id="IPR050397">
    <property type="entry name" value="Env_Response_Regulators"/>
</dbReference>
<evidence type="ECO:0000259" key="4">
    <source>
        <dbReference type="PROSITE" id="PS50042"/>
    </source>
</evidence>
<protein>
    <submittedName>
        <fullName evidence="7">CRP/FNR family transcriptional regulator</fullName>
    </submittedName>
    <submittedName>
        <fullName evidence="6">Cyclic nucleotide-binding protein</fullName>
    </submittedName>
</protein>
<reference evidence="7 9" key="2">
    <citation type="submission" date="2019-03" db="EMBL/GenBank/DDBJ databases">
        <title>Genomic Encyclopedia of Type Strains, Phase IV (KMG-IV): sequencing the most valuable type-strain genomes for metagenomic binning, comparative biology and taxonomic classification.</title>
        <authorList>
            <person name="Goeker M."/>
        </authorList>
    </citation>
    <scope>NUCLEOTIDE SEQUENCE [LARGE SCALE GENOMIC DNA]</scope>
    <source>
        <strain evidence="7 9">DSM 101483</strain>
    </source>
</reference>
<dbReference type="AlphaFoldDB" id="A0A126QRG1"/>
<sequence length="226" mass="25073">MSTYENLRRIPLFTGLNDQALQALADRARMSEYGAEERIVSQSDDVQAFFIVLSGRVKISRSSPRGKEQILYLVEEGQPFCFCTAFTDRPYPVDVTALEPSLVAMIPARDMEDLARNAPGLMLKIVQILSGRLLEAMNLVEALALQGTQERIAGFLLHAESCFADEPGTAFSLPISHREMAKIVGTTSETLSRVIQKLKRRNLIEASGRVIRVVDHAELSDADYGE</sequence>
<keyword evidence="8" id="KW-1185">Reference proteome</keyword>
<dbReference type="Gene3D" id="2.60.120.10">
    <property type="entry name" value="Jelly Rolls"/>
    <property type="match status" value="1"/>
</dbReference>